<protein>
    <recommendedName>
        <fullName evidence="4">Lipoprotein</fullName>
    </recommendedName>
</protein>
<feature type="compositionally biased region" description="Polar residues" evidence="1">
    <location>
        <begin position="125"/>
        <end position="139"/>
    </location>
</feature>
<evidence type="ECO:0000256" key="1">
    <source>
        <dbReference type="SAM" id="MobiDB-lite"/>
    </source>
</evidence>
<reference evidence="2 3" key="1">
    <citation type="journal article" date="2014" name="ISME J.">
        <title>Adaptation of an abundant Roseobacter RCA organism to pelagic systems revealed by genomic and transcriptomic analyses.</title>
        <authorList>
            <person name="Voget S."/>
            <person name="Wemheuer B."/>
            <person name="Brinkhoff T."/>
            <person name="Vollmers J."/>
            <person name="Dietrich S."/>
            <person name="Giebel H.A."/>
            <person name="Beardsley C."/>
            <person name="Sardemann C."/>
            <person name="Bakenhus I."/>
            <person name="Billerbeck S."/>
            <person name="Daniel R."/>
            <person name="Simon M."/>
        </authorList>
    </citation>
    <scope>NUCLEOTIDE SEQUENCE [LARGE SCALE GENOMIC DNA]</scope>
    <source>
        <strain evidence="2 3">RCA23</strain>
    </source>
</reference>
<keyword evidence="3" id="KW-1185">Reference proteome</keyword>
<dbReference type="RefSeq" id="WP_044049657.1">
    <property type="nucleotide sequence ID" value="NZ_CP003984.1"/>
</dbReference>
<evidence type="ECO:0000313" key="3">
    <source>
        <dbReference type="Proteomes" id="UP000028680"/>
    </source>
</evidence>
<sequence length="164" mass="18587">MIALVRLEYEEHSMYQKIIILMASIFIFSGCMDKTKLNNGADAGSIEEKKENQSPKGVTFKKNADGKHILYEGSFFKLGKKEADQVGLPDGSDRVATDENTKKTGFADVFANLWPKNKKDDELNDQNFEPSQVDVSSSEIEAVPDKRKSMLEQFTTITWPWEKK</sequence>
<evidence type="ECO:0000313" key="2">
    <source>
        <dbReference type="EMBL" id="AII86861.1"/>
    </source>
</evidence>
<dbReference type="EMBL" id="CP003984">
    <property type="protein sequence ID" value="AII86861.1"/>
    <property type="molecule type" value="Genomic_DNA"/>
</dbReference>
<feature type="region of interest" description="Disordered" evidence="1">
    <location>
        <begin position="118"/>
        <end position="141"/>
    </location>
</feature>
<organism evidence="2 3">
    <name type="scientific">Planktomarina temperata RCA23</name>
    <dbReference type="NCBI Taxonomy" id="666509"/>
    <lineage>
        <taxon>Bacteria</taxon>
        <taxon>Pseudomonadati</taxon>
        <taxon>Pseudomonadota</taxon>
        <taxon>Alphaproteobacteria</taxon>
        <taxon>Rhodobacterales</taxon>
        <taxon>Paracoccaceae</taxon>
        <taxon>Planktomarina</taxon>
    </lineage>
</organism>
<evidence type="ECO:0008006" key="4">
    <source>
        <dbReference type="Google" id="ProtNLM"/>
    </source>
</evidence>
<dbReference type="KEGG" id="ptp:RCA23_c13160"/>
<accession>A0AAN0VI78</accession>
<dbReference type="AlphaFoldDB" id="A0AAN0VI78"/>
<name>A0AAN0VI78_9RHOB</name>
<dbReference type="PROSITE" id="PS51257">
    <property type="entry name" value="PROKAR_LIPOPROTEIN"/>
    <property type="match status" value="1"/>
</dbReference>
<proteinExistence type="predicted"/>
<gene>
    <name evidence="2" type="ORF">RCA23_c13160</name>
</gene>
<dbReference type="Proteomes" id="UP000028680">
    <property type="component" value="Chromosome"/>
</dbReference>